<dbReference type="EMBL" id="GGEC01086346">
    <property type="protein sequence ID" value="MBX66830.1"/>
    <property type="molecule type" value="Transcribed_RNA"/>
</dbReference>
<accession>A0A2P2QIK3</accession>
<proteinExistence type="predicted"/>
<organism evidence="1">
    <name type="scientific">Rhizophora mucronata</name>
    <name type="common">Asiatic mangrove</name>
    <dbReference type="NCBI Taxonomy" id="61149"/>
    <lineage>
        <taxon>Eukaryota</taxon>
        <taxon>Viridiplantae</taxon>
        <taxon>Streptophyta</taxon>
        <taxon>Embryophyta</taxon>
        <taxon>Tracheophyta</taxon>
        <taxon>Spermatophyta</taxon>
        <taxon>Magnoliopsida</taxon>
        <taxon>eudicotyledons</taxon>
        <taxon>Gunneridae</taxon>
        <taxon>Pentapetalae</taxon>
        <taxon>rosids</taxon>
        <taxon>fabids</taxon>
        <taxon>Malpighiales</taxon>
        <taxon>Rhizophoraceae</taxon>
        <taxon>Rhizophora</taxon>
    </lineage>
</organism>
<dbReference type="AlphaFoldDB" id="A0A2P2QIK3"/>
<protein>
    <submittedName>
        <fullName evidence="1">Uncharacterized protein</fullName>
    </submittedName>
</protein>
<name>A0A2P2QIK3_RHIMU</name>
<reference evidence="1" key="1">
    <citation type="submission" date="2018-02" db="EMBL/GenBank/DDBJ databases">
        <title>Rhizophora mucronata_Transcriptome.</title>
        <authorList>
            <person name="Meera S.P."/>
            <person name="Sreeshan A."/>
            <person name="Augustine A."/>
        </authorList>
    </citation>
    <scope>NUCLEOTIDE SEQUENCE</scope>
    <source>
        <tissue evidence="1">Leaf</tissue>
    </source>
</reference>
<evidence type="ECO:0000313" key="1">
    <source>
        <dbReference type="EMBL" id="MBX66830.1"/>
    </source>
</evidence>
<sequence>MQLKGSTWSITCIMVAVASTEGR</sequence>